<proteinExistence type="predicted"/>
<gene>
    <name evidence="1" type="ORF">RPERSI_LOCUS2545</name>
</gene>
<evidence type="ECO:0000313" key="1">
    <source>
        <dbReference type="EMBL" id="CAG8517508.1"/>
    </source>
</evidence>
<sequence>MRGFEKLEDCIYDYLQSIENWSLQDIMNETISIEVFEFAYLDNEYKMTIYVSPNYHGQVAFSDVCVEMDESEHNDYLTDNGLCYAKKCAYKINNNNVVFKLSTFSDSSYSSDFFIKTKSETRTCTSSLNITL</sequence>
<dbReference type="EMBL" id="CAJVQC010002801">
    <property type="protein sequence ID" value="CAG8517508.1"/>
    <property type="molecule type" value="Genomic_DNA"/>
</dbReference>
<organism evidence="1 2">
    <name type="scientific">Racocetra persica</name>
    <dbReference type="NCBI Taxonomy" id="160502"/>
    <lineage>
        <taxon>Eukaryota</taxon>
        <taxon>Fungi</taxon>
        <taxon>Fungi incertae sedis</taxon>
        <taxon>Mucoromycota</taxon>
        <taxon>Glomeromycotina</taxon>
        <taxon>Glomeromycetes</taxon>
        <taxon>Diversisporales</taxon>
        <taxon>Gigasporaceae</taxon>
        <taxon>Racocetra</taxon>
    </lineage>
</organism>
<reference evidence="1" key="1">
    <citation type="submission" date="2021-06" db="EMBL/GenBank/DDBJ databases">
        <authorList>
            <person name="Kallberg Y."/>
            <person name="Tangrot J."/>
            <person name="Rosling A."/>
        </authorList>
    </citation>
    <scope>NUCLEOTIDE SEQUENCE</scope>
    <source>
        <strain evidence="1">MA461A</strain>
    </source>
</reference>
<protein>
    <submittedName>
        <fullName evidence="1">19993_t:CDS:1</fullName>
    </submittedName>
</protein>
<dbReference type="Proteomes" id="UP000789920">
    <property type="component" value="Unassembled WGS sequence"/>
</dbReference>
<name>A0ACA9LBB7_9GLOM</name>
<keyword evidence="2" id="KW-1185">Reference proteome</keyword>
<comment type="caution">
    <text evidence="1">The sequence shown here is derived from an EMBL/GenBank/DDBJ whole genome shotgun (WGS) entry which is preliminary data.</text>
</comment>
<evidence type="ECO:0000313" key="2">
    <source>
        <dbReference type="Proteomes" id="UP000789920"/>
    </source>
</evidence>
<accession>A0ACA9LBB7</accession>